<dbReference type="RefSeq" id="WP_211298724.1">
    <property type="nucleotide sequence ID" value="NZ_PVZF01000008.1"/>
</dbReference>
<dbReference type="GO" id="GO:0008531">
    <property type="term" value="F:riboflavin kinase activity"/>
    <property type="evidence" value="ECO:0007669"/>
    <property type="project" value="UniProtKB-EC"/>
</dbReference>
<comment type="catalytic activity">
    <reaction evidence="7">
        <text>riboflavin + ATP = FMN + ADP + H(+)</text>
        <dbReference type="Rhea" id="RHEA:14357"/>
        <dbReference type="ChEBI" id="CHEBI:15378"/>
        <dbReference type="ChEBI" id="CHEBI:30616"/>
        <dbReference type="ChEBI" id="CHEBI:57986"/>
        <dbReference type="ChEBI" id="CHEBI:58210"/>
        <dbReference type="ChEBI" id="CHEBI:456216"/>
        <dbReference type="EC" id="2.7.1.26"/>
    </reaction>
</comment>
<keyword evidence="4" id="KW-0808">Transferase</keyword>
<dbReference type="GO" id="GO:0009398">
    <property type="term" value="P:FMN biosynthetic process"/>
    <property type="evidence" value="ECO:0007669"/>
    <property type="project" value="TreeGrafter"/>
</dbReference>
<dbReference type="Gene3D" id="2.40.30.30">
    <property type="entry name" value="Riboflavin kinase-like"/>
    <property type="match status" value="1"/>
</dbReference>
<sequence length="219" mass="23979">MDEQGPAAPLEFTGVVERGDERGRTLGFPTANLPLPPGLDPEDGVWAGIAQVHGSGDVHVAAVSVGTRPTYYRRDGVRLLEAHLLDFSGDLLGARLTVHLYRRLRNQRRFDGPAELVTQLEVDVRAVRAWAREQQVRGRRKVARGTRTLRRQELAQRLVDRSERRTSAVAARVAAVAAAGGTPTHEDVAQATGVPVDYLRWRYPDLNVLGAAPEGERAG</sequence>
<dbReference type="GO" id="GO:0009231">
    <property type="term" value="P:riboflavin biosynthetic process"/>
    <property type="evidence" value="ECO:0007669"/>
    <property type="project" value="InterPro"/>
</dbReference>
<keyword evidence="3" id="KW-0288">FMN</keyword>
<dbReference type="Pfam" id="PF01687">
    <property type="entry name" value="Flavokinase"/>
    <property type="match status" value="1"/>
</dbReference>
<keyword evidence="5" id="KW-0547">Nucleotide-binding</keyword>
<dbReference type="Proteomes" id="UP000238083">
    <property type="component" value="Unassembled WGS sequence"/>
</dbReference>
<evidence type="ECO:0000256" key="1">
    <source>
        <dbReference type="ARBA" id="ARBA00012105"/>
    </source>
</evidence>
<dbReference type="PANTHER" id="PTHR22749:SF6">
    <property type="entry name" value="RIBOFLAVIN KINASE"/>
    <property type="match status" value="1"/>
</dbReference>
<dbReference type="InterPro" id="IPR023468">
    <property type="entry name" value="Riboflavin_kinase"/>
</dbReference>
<accession>A0A2T0R266</accession>
<dbReference type="EMBL" id="PVZF01000008">
    <property type="protein sequence ID" value="PRY13603.1"/>
    <property type="molecule type" value="Genomic_DNA"/>
</dbReference>
<evidence type="ECO:0000256" key="2">
    <source>
        <dbReference type="ARBA" id="ARBA00022630"/>
    </source>
</evidence>
<name>A0A2T0R266_9ACTN</name>
<evidence type="ECO:0000313" key="9">
    <source>
        <dbReference type="EMBL" id="PRY13603.1"/>
    </source>
</evidence>
<organism evidence="9 10">
    <name type="scientific">Kineococcus rhizosphaerae</name>
    <dbReference type="NCBI Taxonomy" id="559628"/>
    <lineage>
        <taxon>Bacteria</taxon>
        <taxon>Bacillati</taxon>
        <taxon>Actinomycetota</taxon>
        <taxon>Actinomycetes</taxon>
        <taxon>Kineosporiales</taxon>
        <taxon>Kineosporiaceae</taxon>
        <taxon>Kineococcus</taxon>
    </lineage>
</organism>
<evidence type="ECO:0000256" key="4">
    <source>
        <dbReference type="ARBA" id="ARBA00022679"/>
    </source>
</evidence>
<evidence type="ECO:0000256" key="6">
    <source>
        <dbReference type="ARBA" id="ARBA00022840"/>
    </source>
</evidence>
<dbReference type="AlphaFoldDB" id="A0A2T0R266"/>
<evidence type="ECO:0000259" key="8">
    <source>
        <dbReference type="SMART" id="SM00904"/>
    </source>
</evidence>
<gene>
    <name evidence="9" type="ORF">CLV37_108274</name>
</gene>
<keyword evidence="9" id="KW-0418">Kinase</keyword>
<proteinExistence type="predicted"/>
<dbReference type="InterPro" id="IPR015865">
    <property type="entry name" value="Riboflavin_kinase_bac/euk"/>
</dbReference>
<dbReference type="SUPFAM" id="SSF82114">
    <property type="entry name" value="Riboflavin kinase-like"/>
    <property type="match status" value="1"/>
</dbReference>
<reference evidence="9 10" key="1">
    <citation type="submission" date="2018-03" db="EMBL/GenBank/DDBJ databases">
        <title>Genomic Encyclopedia of Archaeal and Bacterial Type Strains, Phase II (KMG-II): from individual species to whole genera.</title>
        <authorList>
            <person name="Goeker M."/>
        </authorList>
    </citation>
    <scope>NUCLEOTIDE SEQUENCE [LARGE SCALE GENOMIC DNA]</scope>
    <source>
        <strain evidence="9 10">DSM 19711</strain>
    </source>
</reference>
<dbReference type="InterPro" id="IPR023465">
    <property type="entry name" value="Riboflavin_kinase_dom_sf"/>
</dbReference>
<dbReference type="GO" id="GO:0005524">
    <property type="term" value="F:ATP binding"/>
    <property type="evidence" value="ECO:0007669"/>
    <property type="project" value="UniProtKB-KW"/>
</dbReference>
<evidence type="ECO:0000256" key="3">
    <source>
        <dbReference type="ARBA" id="ARBA00022643"/>
    </source>
</evidence>
<protein>
    <recommendedName>
        <fullName evidence="1">riboflavin kinase</fullName>
        <ecNumber evidence="1">2.7.1.26</ecNumber>
    </recommendedName>
</protein>
<keyword evidence="2" id="KW-0285">Flavoprotein</keyword>
<dbReference type="PANTHER" id="PTHR22749">
    <property type="entry name" value="RIBOFLAVIN KINASE/FMN ADENYLYLTRANSFERASE"/>
    <property type="match status" value="1"/>
</dbReference>
<feature type="domain" description="Riboflavin kinase" evidence="8">
    <location>
        <begin position="5"/>
        <end position="132"/>
    </location>
</feature>
<keyword evidence="10" id="KW-1185">Reference proteome</keyword>
<evidence type="ECO:0000256" key="5">
    <source>
        <dbReference type="ARBA" id="ARBA00022741"/>
    </source>
</evidence>
<comment type="caution">
    <text evidence="9">The sequence shown here is derived from an EMBL/GenBank/DDBJ whole genome shotgun (WGS) entry which is preliminary data.</text>
</comment>
<dbReference type="SMART" id="SM00904">
    <property type="entry name" value="Flavokinase"/>
    <property type="match status" value="1"/>
</dbReference>
<evidence type="ECO:0000313" key="10">
    <source>
        <dbReference type="Proteomes" id="UP000238083"/>
    </source>
</evidence>
<keyword evidence="6" id="KW-0067">ATP-binding</keyword>
<dbReference type="EC" id="2.7.1.26" evidence="1"/>
<evidence type="ECO:0000256" key="7">
    <source>
        <dbReference type="ARBA" id="ARBA00047880"/>
    </source>
</evidence>